<dbReference type="PANTHER" id="PTHR19850">
    <property type="entry name" value="GUANINE NUCLEOTIDE-BINDING PROTEIN BETA G PROTEIN BETA"/>
    <property type="match status" value="1"/>
</dbReference>
<dbReference type="InterPro" id="IPR036322">
    <property type="entry name" value="WD40_repeat_dom_sf"/>
</dbReference>
<keyword evidence="1" id="KW-0853">WD repeat</keyword>
<reference evidence="2 3" key="1">
    <citation type="submission" date="2017-07" db="EMBL/GenBank/DDBJ databases">
        <authorList>
            <person name="Talla V."/>
            <person name="Backstrom N."/>
        </authorList>
    </citation>
    <scope>NUCLEOTIDE SEQUENCE [LARGE SCALE GENOMIC DNA]</scope>
</reference>
<protein>
    <submittedName>
        <fullName evidence="2">Uncharacterized protein</fullName>
    </submittedName>
</protein>
<dbReference type="SUPFAM" id="SSF50978">
    <property type="entry name" value="WD40 repeat-like"/>
    <property type="match status" value="1"/>
</dbReference>
<accession>A0A5E4R5I0</accession>
<dbReference type="EMBL" id="FZQP02006937">
    <property type="protein sequence ID" value="VVD05162.1"/>
    <property type="molecule type" value="Genomic_DNA"/>
</dbReference>
<dbReference type="Pfam" id="PF00400">
    <property type="entry name" value="WD40"/>
    <property type="match status" value="1"/>
</dbReference>
<dbReference type="InterPro" id="IPR015943">
    <property type="entry name" value="WD40/YVTN_repeat-like_dom_sf"/>
</dbReference>
<organism evidence="2 3">
    <name type="scientific">Leptidea sinapis</name>
    <dbReference type="NCBI Taxonomy" id="189913"/>
    <lineage>
        <taxon>Eukaryota</taxon>
        <taxon>Metazoa</taxon>
        <taxon>Ecdysozoa</taxon>
        <taxon>Arthropoda</taxon>
        <taxon>Hexapoda</taxon>
        <taxon>Insecta</taxon>
        <taxon>Pterygota</taxon>
        <taxon>Neoptera</taxon>
        <taxon>Endopterygota</taxon>
        <taxon>Lepidoptera</taxon>
        <taxon>Glossata</taxon>
        <taxon>Ditrysia</taxon>
        <taxon>Papilionoidea</taxon>
        <taxon>Pieridae</taxon>
        <taxon>Dismorphiinae</taxon>
        <taxon>Leptidea</taxon>
    </lineage>
</organism>
<dbReference type="AlphaFoldDB" id="A0A5E4R5I0"/>
<feature type="repeat" description="WD" evidence="1">
    <location>
        <begin position="77"/>
        <end position="109"/>
    </location>
</feature>
<dbReference type="PROSITE" id="PS50294">
    <property type="entry name" value="WD_REPEATS_REGION"/>
    <property type="match status" value="1"/>
</dbReference>
<gene>
    <name evidence="2" type="ORF">LSINAPIS_LOCUS14755</name>
</gene>
<sequence length="109" mass="11847">MVRELAGYEGFLSSCRFLDDSHILTGSGDMKMSWASTALACGRWLQAPDEADGDTRRPCSRVGAGWMYNHGYSVQELSGHENRVTSVSVAPSGIALTSCSWDQSVKVWG</sequence>
<dbReference type="PROSITE" id="PS50082">
    <property type="entry name" value="WD_REPEATS_2"/>
    <property type="match status" value="1"/>
</dbReference>
<evidence type="ECO:0000256" key="1">
    <source>
        <dbReference type="PROSITE-ProRule" id="PRU00221"/>
    </source>
</evidence>
<keyword evidence="3" id="KW-1185">Reference proteome</keyword>
<dbReference type="GO" id="GO:0007165">
    <property type="term" value="P:signal transduction"/>
    <property type="evidence" value="ECO:0007669"/>
    <property type="project" value="InterPro"/>
</dbReference>
<evidence type="ECO:0000313" key="3">
    <source>
        <dbReference type="Proteomes" id="UP000324832"/>
    </source>
</evidence>
<dbReference type="InterPro" id="IPR001680">
    <property type="entry name" value="WD40_rpt"/>
</dbReference>
<name>A0A5E4R5I0_9NEOP</name>
<dbReference type="Gene3D" id="2.130.10.10">
    <property type="entry name" value="YVTN repeat-like/Quinoprotein amine dehydrogenase"/>
    <property type="match status" value="1"/>
</dbReference>
<dbReference type="SMART" id="SM00320">
    <property type="entry name" value="WD40"/>
    <property type="match status" value="1"/>
</dbReference>
<evidence type="ECO:0000313" key="2">
    <source>
        <dbReference type="EMBL" id="VVD05162.1"/>
    </source>
</evidence>
<proteinExistence type="predicted"/>
<dbReference type="InterPro" id="IPR016346">
    <property type="entry name" value="G-protein_beta_1-5"/>
</dbReference>
<dbReference type="Proteomes" id="UP000324832">
    <property type="component" value="Unassembled WGS sequence"/>
</dbReference>